<name>A0A8H7VP30_9FUNG</name>
<keyword evidence="3" id="KW-1185">Reference proteome</keyword>
<dbReference type="Proteomes" id="UP000646827">
    <property type="component" value="Unassembled WGS sequence"/>
</dbReference>
<proteinExistence type="predicted"/>
<protein>
    <submittedName>
        <fullName evidence="2">Uncharacterized protein</fullName>
    </submittedName>
</protein>
<feature type="region of interest" description="Disordered" evidence="1">
    <location>
        <begin position="63"/>
        <end position="136"/>
    </location>
</feature>
<reference evidence="2 3" key="1">
    <citation type="submission" date="2020-12" db="EMBL/GenBank/DDBJ databases">
        <title>Metabolic potential, ecology and presence of endohyphal bacteria is reflected in genomic diversity of Mucoromycotina.</title>
        <authorList>
            <person name="Muszewska A."/>
            <person name="Okrasinska A."/>
            <person name="Steczkiewicz K."/>
            <person name="Drgas O."/>
            <person name="Orlowska M."/>
            <person name="Perlinska-Lenart U."/>
            <person name="Aleksandrzak-Piekarczyk T."/>
            <person name="Szatraj K."/>
            <person name="Zielenkiewicz U."/>
            <person name="Pilsyk S."/>
            <person name="Malc E."/>
            <person name="Mieczkowski P."/>
            <person name="Kruszewska J.S."/>
            <person name="Biernat P."/>
            <person name="Pawlowska J."/>
        </authorList>
    </citation>
    <scope>NUCLEOTIDE SEQUENCE [LARGE SCALE GENOMIC DNA]</scope>
    <source>
        <strain evidence="2 3">CBS 142.35</strain>
    </source>
</reference>
<evidence type="ECO:0000256" key="1">
    <source>
        <dbReference type="SAM" id="MobiDB-lite"/>
    </source>
</evidence>
<comment type="caution">
    <text evidence="2">The sequence shown here is derived from an EMBL/GenBank/DDBJ whole genome shotgun (WGS) entry which is preliminary data.</text>
</comment>
<dbReference type="OrthoDB" id="2290518at2759"/>
<feature type="compositionally biased region" description="Polar residues" evidence="1">
    <location>
        <begin position="63"/>
        <end position="76"/>
    </location>
</feature>
<dbReference type="EMBL" id="JAEPRB010000004">
    <property type="protein sequence ID" value="KAG2227795.1"/>
    <property type="molecule type" value="Genomic_DNA"/>
</dbReference>
<feature type="compositionally biased region" description="Low complexity" evidence="1">
    <location>
        <begin position="97"/>
        <end position="106"/>
    </location>
</feature>
<sequence>MVHVVKKPTDRCAYLHFESNADAGKFLNAYQGDQLFGFLRVTVAPAQYLNGQSVQYEASTGSFPVESLPTSSSNQILPPPEPLLTSLKASNIPPSHPISTTSTTHEVPPPPHSSSTTSSTTDDVPPPPHSFLAASSITPEVPLHTSEYEDIDDDSIIIKHLYNNVARGLKRLPNDYVNLEKFYVC</sequence>
<dbReference type="AlphaFoldDB" id="A0A8H7VP30"/>
<gene>
    <name evidence="2" type="ORF">INT45_002033</name>
</gene>
<feature type="compositionally biased region" description="Low complexity" evidence="1">
    <location>
        <begin position="113"/>
        <end position="123"/>
    </location>
</feature>
<accession>A0A8H7VP30</accession>
<evidence type="ECO:0000313" key="3">
    <source>
        <dbReference type="Proteomes" id="UP000646827"/>
    </source>
</evidence>
<organism evidence="2 3">
    <name type="scientific">Circinella minor</name>
    <dbReference type="NCBI Taxonomy" id="1195481"/>
    <lineage>
        <taxon>Eukaryota</taxon>
        <taxon>Fungi</taxon>
        <taxon>Fungi incertae sedis</taxon>
        <taxon>Mucoromycota</taxon>
        <taxon>Mucoromycotina</taxon>
        <taxon>Mucoromycetes</taxon>
        <taxon>Mucorales</taxon>
        <taxon>Lichtheimiaceae</taxon>
        <taxon>Circinella</taxon>
    </lineage>
</organism>
<evidence type="ECO:0000313" key="2">
    <source>
        <dbReference type="EMBL" id="KAG2227795.1"/>
    </source>
</evidence>